<dbReference type="PANTHER" id="PTHR30086">
    <property type="entry name" value="ARGININE EXPORTER PROTEIN ARGO"/>
    <property type="match status" value="1"/>
</dbReference>
<name>A0A8A4TGL0_SULCO</name>
<evidence type="ECO:0000256" key="2">
    <source>
        <dbReference type="ARBA" id="ARBA00022475"/>
    </source>
</evidence>
<dbReference type="GO" id="GO:0015171">
    <property type="term" value="F:amino acid transmembrane transporter activity"/>
    <property type="evidence" value="ECO:0007669"/>
    <property type="project" value="TreeGrafter"/>
</dbReference>
<keyword evidence="5 6" id="KW-0472">Membrane</keyword>
<evidence type="ECO:0000313" key="8">
    <source>
        <dbReference type="Proteomes" id="UP000663929"/>
    </source>
</evidence>
<evidence type="ECO:0000256" key="3">
    <source>
        <dbReference type="ARBA" id="ARBA00022692"/>
    </source>
</evidence>
<dbReference type="Pfam" id="PF01810">
    <property type="entry name" value="LysE"/>
    <property type="match status" value="1"/>
</dbReference>
<keyword evidence="8" id="KW-1185">Reference proteome</keyword>
<feature type="transmembrane region" description="Helical" evidence="6">
    <location>
        <begin position="6"/>
        <end position="28"/>
    </location>
</feature>
<evidence type="ECO:0000313" key="7">
    <source>
        <dbReference type="EMBL" id="QTD49056.1"/>
    </source>
</evidence>
<dbReference type="GO" id="GO:0005886">
    <property type="term" value="C:plasma membrane"/>
    <property type="evidence" value="ECO:0007669"/>
    <property type="project" value="UniProtKB-SubCell"/>
</dbReference>
<protein>
    <submittedName>
        <fullName evidence="7">LysE family translocator</fullName>
    </submittedName>
</protein>
<dbReference type="RefSeq" id="WP_237378702.1">
    <property type="nucleotide sequence ID" value="NZ_CP071793.1"/>
</dbReference>
<keyword evidence="3 6" id="KW-0812">Transmembrane</keyword>
<dbReference type="InterPro" id="IPR001123">
    <property type="entry name" value="LeuE-type"/>
</dbReference>
<reference evidence="7" key="1">
    <citation type="submission" date="2021-03" db="EMBL/GenBank/DDBJ databases">
        <title>Acanthopleuribacteraceae sp. M133.</title>
        <authorList>
            <person name="Wang G."/>
        </authorList>
    </citation>
    <scope>NUCLEOTIDE SEQUENCE</scope>
    <source>
        <strain evidence="7">M133</strain>
    </source>
</reference>
<feature type="transmembrane region" description="Helical" evidence="6">
    <location>
        <begin position="184"/>
        <end position="204"/>
    </location>
</feature>
<evidence type="ECO:0000256" key="1">
    <source>
        <dbReference type="ARBA" id="ARBA00004651"/>
    </source>
</evidence>
<dbReference type="PANTHER" id="PTHR30086:SF20">
    <property type="entry name" value="ARGININE EXPORTER PROTEIN ARGO-RELATED"/>
    <property type="match status" value="1"/>
</dbReference>
<dbReference type="EMBL" id="CP071793">
    <property type="protein sequence ID" value="QTD49056.1"/>
    <property type="molecule type" value="Genomic_DNA"/>
</dbReference>
<dbReference type="KEGG" id="scor:J3U87_26010"/>
<evidence type="ECO:0000256" key="6">
    <source>
        <dbReference type="SAM" id="Phobius"/>
    </source>
</evidence>
<feature type="transmembrane region" description="Helical" evidence="6">
    <location>
        <begin position="154"/>
        <end position="172"/>
    </location>
</feature>
<gene>
    <name evidence="7" type="ORF">J3U87_26010</name>
</gene>
<feature type="transmembrane region" description="Helical" evidence="6">
    <location>
        <begin position="113"/>
        <end position="134"/>
    </location>
</feature>
<comment type="subcellular location">
    <subcellularLocation>
        <location evidence="1">Cell membrane</location>
        <topology evidence="1">Multi-pass membrane protein</topology>
    </subcellularLocation>
</comment>
<dbReference type="AlphaFoldDB" id="A0A8A4TGL0"/>
<dbReference type="Proteomes" id="UP000663929">
    <property type="component" value="Chromosome"/>
</dbReference>
<proteinExistence type="predicted"/>
<accession>A0A8A4TGL0</accession>
<keyword evidence="2" id="KW-1003">Cell membrane</keyword>
<dbReference type="PIRSF" id="PIRSF006324">
    <property type="entry name" value="LeuE"/>
    <property type="match status" value="1"/>
</dbReference>
<keyword evidence="4 6" id="KW-1133">Transmembrane helix</keyword>
<feature type="transmembrane region" description="Helical" evidence="6">
    <location>
        <begin position="73"/>
        <end position="92"/>
    </location>
</feature>
<organism evidence="7 8">
    <name type="scientific">Sulfidibacter corallicola</name>
    <dbReference type="NCBI Taxonomy" id="2818388"/>
    <lineage>
        <taxon>Bacteria</taxon>
        <taxon>Pseudomonadati</taxon>
        <taxon>Acidobacteriota</taxon>
        <taxon>Holophagae</taxon>
        <taxon>Acanthopleuribacterales</taxon>
        <taxon>Acanthopleuribacteraceae</taxon>
        <taxon>Sulfidibacter</taxon>
    </lineage>
</organism>
<evidence type="ECO:0000256" key="4">
    <source>
        <dbReference type="ARBA" id="ARBA00022989"/>
    </source>
</evidence>
<evidence type="ECO:0000256" key="5">
    <source>
        <dbReference type="ARBA" id="ARBA00023136"/>
    </source>
</evidence>
<sequence>MELQTILGFTVASAILIAVPGPSIWLVVSHAMADGLRAAWPTIAGEALAHATYIGLCAAGLDSLFGQAHPILGVLKWVGAIYLTFLGIQIWLQSRSETSVSPTAAKPPKHGTRFVQGLAVTLCNPKALVFYAAFFPPFLNPNYPIRTQLVLLGTWFLLLFMMITTLFAILAASSASRFRKGRSALWLNRIAGATLIAIGAMLAFSD</sequence>